<evidence type="ECO:0000313" key="3">
    <source>
        <dbReference type="Proteomes" id="UP000663887"/>
    </source>
</evidence>
<sequence length="553" mass="65421">MNSQAVSSNFIDELRNKLKQHPNVPIEAELDILKPMVPVHIWKNSSITKDDYAVRIARLVWLIWKEVHYIWPDFHLNDYCLLFDLESTDKEFYYINKDVGEIYKYPKKIDLQIDPNLSQTIKNDFHSRIFIQYHSNENFLQRKFVWHQDWIPDYQLKERHYEDDFEFFKDNICLGQFSYATALLIREWLAAKHKEYHIHMEKLDFRHKFSSFIQGANQADKYVNYLPSTDIQRLHIELSNSLCCAILNFNDHQVHLNDALARLTILKTEYAKEWYDNNWYCSYNDGLLRYLMLSVSLHGTFAMNLNLKSNIEYYQVFIRHLLTECNNPSKGRVYELASIQLLTAILCDLGGEDPDIWKQSYNGKILHTLLKHGLNSSTIKPELHDSAQIESFFTESIIQSYHHFSLFAKQIHQKGSKFLILPNESNSMKTSNLSYYAPAMKYLLDGHMWTKYVHHLDYSSEYGIVKLCNILIGEICLVNHHIFIVPLLHNAIMTNNNRLIIHCDQIEINIVVNQQENYLNNRHIYFVVDSHKQNDYSNIFVRPIESSNNCVLF</sequence>
<accession>A0A816VZN8</accession>
<dbReference type="EMBL" id="CAJNRG010010834">
    <property type="protein sequence ID" value="CAF2126506.1"/>
    <property type="molecule type" value="Genomic_DNA"/>
</dbReference>
<gene>
    <name evidence="2" type="ORF">UXM345_LOCUS4525</name>
    <name evidence="1" type="ORF">XDN619_LOCUS23870</name>
</gene>
<dbReference type="EMBL" id="CAJOBF010000312">
    <property type="protein sequence ID" value="CAF3796078.1"/>
    <property type="molecule type" value="Genomic_DNA"/>
</dbReference>
<dbReference type="Proteomes" id="UP000663842">
    <property type="component" value="Unassembled WGS sequence"/>
</dbReference>
<name>A0A816VZN8_9BILA</name>
<evidence type="ECO:0000313" key="1">
    <source>
        <dbReference type="EMBL" id="CAF2126506.1"/>
    </source>
</evidence>
<reference evidence="1" key="1">
    <citation type="submission" date="2021-02" db="EMBL/GenBank/DDBJ databases">
        <authorList>
            <person name="Nowell W R."/>
        </authorList>
    </citation>
    <scope>NUCLEOTIDE SEQUENCE</scope>
</reference>
<proteinExistence type="predicted"/>
<comment type="caution">
    <text evidence="1">The sequence shown here is derived from an EMBL/GenBank/DDBJ whole genome shotgun (WGS) entry which is preliminary data.</text>
</comment>
<protein>
    <submittedName>
        <fullName evidence="1">Uncharacterized protein</fullName>
    </submittedName>
</protein>
<organism evidence="1 3">
    <name type="scientific">Rotaria magnacalcarata</name>
    <dbReference type="NCBI Taxonomy" id="392030"/>
    <lineage>
        <taxon>Eukaryota</taxon>
        <taxon>Metazoa</taxon>
        <taxon>Spiralia</taxon>
        <taxon>Gnathifera</taxon>
        <taxon>Rotifera</taxon>
        <taxon>Eurotatoria</taxon>
        <taxon>Bdelloidea</taxon>
        <taxon>Philodinida</taxon>
        <taxon>Philodinidae</taxon>
        <taxon>Rotaria</taxon>
    </lineage>
</organism>
<dbReference type="Proteomes" id="UP000663887">
    <property type="component" value="Unassembled WGS sequence"/>
</dbReference>
<dbReference type="AlphaFoldDB" id="A0A816VZN8"/>
<evidence type="ECO:0000313" key="2">
    <source>
        <dbReference type="EMBL" id="CAF3796078.1"/>
    </source>
</evidence>